<evidence type="ECO:0000256" key="1">
    <source>
        <dbReference type="SAM" id="MobiDB-lite"/>
    </source>
</evidence>
<feature type="region of interest" description="Disordered" evidence="1">
    <location>
        <begin position="48"/>
        <end position="68"/>
    </location>
</feature>
<protein>
    <submittedName>
        <fullName evidence="2">Uncharacterized protein</fullName>
    </submittedName>
</protein>
<proteinExistence type="predicted"/>
<evidence type="ECO:0000313" key="3">
    <source>
        <dbReference type="Proteomes" id="UP001157418"/>
    </source>
</evidence>
<sequence>MQHGGDGGLLAVTPSYCHRSSSCCENEIGKKKVGLWWFNRGNGVSWWSKTSSGGDQEEREKGMYRAGTKKRRKKRDWKHLLTTGTKYVKGCEVCSYASVLV</sequence>
<evidence type="ECO:0000313" key="2">
    <source>
        <dbReference type="EMBL" id="CAH1450852.1"/>
    </source>
</evidence>
<dbReference type="Proteomes" id="UP001157418">
    <property type="component" value="Unassembled WGS sequence"/>
</dbReference>
<organism evidence="2 3">
    <name type="scientific">Lactuca virosa</name>
    <dbReference type="NCBI Taxonomy" id="75947"/>
    <lineage>
        <taxon>Eukaryota</taxon>
        <taxon>Viridiplantae</taxon>
        <taxon>Streptophyta</taxon>
        <taxon>Embryophyta</taxon>
        <taxon>Tracheophyta</taxon>
        <taxon>Spermatophyta</taxon>
        <taxon>Magnoliopsida</taxon>
        <taxon>eudicotyledons</taxon>
        <taxon>Gunneridae</taxon>
        <taxon>Pentapetalae</taxon>
        <taxon>asterids</taxon>
        <taxon>campanulids</taxon>
        <taxon>Asterales</taxon>
        <taxon>Asteraceae</taxon>
        <taxon>Cichorioideae</taxon>
        <taxon>Cichorieae</taxon>
        <taxon>Lactucinae</taxon>
        <taxon>Lactuca</taxon>
    </lineage>
</organism>
<gene>
    <name evidence="2" type="ORF">LVIROSA_LOCUS36250</name>
</gene>
<keyword evidence="3" id="KW-1185">Reference proteome</keyword>
<accession>A0AAU9PL35</accession>
<dbReference type="EMBL" id="CAKMRJ010005634">
    <property type="protein sequence ID" value="CAH1450852.1"/>
    <property type="molecule type" value="Genomic_DNA"/>
</dbReference>
<name>A0AAU9PL35_9ASTR</name>
<reference evidence="2 3" key="1">
    <citation type="submission" date="2022-01" db="EMBL/GenBank/DDBJ databases">
        <authorList>
            <person name="Xiong W."/>
            <person name="Schranz E."/>
        </authorList>
    </citation>
    <scope>NUCLEOTIDE SEQUENCE [LARGE SCALE GENOMIC DNA]</scope>
</reference>
<comment type="caution">
    <text evidence="2">The sequence shown here is derived from an EMBL/GenBank/DDBJ whole genome shotgun (WGS) entry which is preliminary data.</text>
</comment>
<dbReference type="AlphaFoldDB" id="A0AAU9PL35"/>